<protein>
    <submittedName>
        <fullName evidence="1">Uncharacterized protein</fullName>
    </submittedName>
</protein>
<dbReference type="AlphaFoldDB" id="A0A4Z2I204"/>
<name>A0A4Z2I204_9TELE</name>
<accession>A0A4Z2I204</accession>
<proteinExistence type="predicted"/>
<comment type="caution">
    <text evidence="1">The sequence shown here is derived from an EMBL/GenBank/DDBJ whole genome shotgun (WGS) entry which is preliminary data.</text>
</comment>
<organism evidence="1 2">
    <name type="scientific">Liparis tanakae</name>
    <name type="common">Tanaka's snailfish</name>
    <dbReference type="NCBI Taxonomy" id="230148"/>
    <lineage>
        <taxon>Eukaryota</taxon>
        <taxon>Metazoa</taxon>
        <taxon>Chordata</taxon>
        <taxon>Craniata</taxon>
        <taxon>Vertebrata</taxon>
        <taxon>Euteleostomi</taxon>
        <taxon>Actinopterygii</taxon>
        <taxon>Neopterygii</taxon>
        <taxon>Teleostei</taxon>
        <taxon>Neoteleostei</taxon>
        <taxon>Acanthomorphata</taxon>
        <taxon>Eupercaria</taxon>
        <taxon>Perciformes</taxon>
        <taxon>Cottioidei</taxon>
        <taxon>Cottales</taxon>
        <taxon>Liparidae</taxon>
        <taxon>Liparis</taxon>
    </lineage>
</organism>
<evidence type="ECO:0000313" key="1">
    <source>
        <dbReference type="EMBL" id="TNN71968.1"/>
    </source>
</evidence>
<evidence type="ECO:0000313" key="2">
    <source>
        <dbReference type="Proteomes" id="UP000314294"/>
    </source>
</evidence>
<sequence>MPYRSYLLPYENSSRIITTLKVESWESFRDSGRVQNGFVSLLMTWPLEHLVVYVSGYRVESRCVSVTSDPSGQHQQRMDGRHVPDPVGRQLGRILQLLGPEDYPDFITCTTRDCLPPRQLIPPKENITLK</sequence>
<gene>
    <name evidence="1" type="ORF">EYF80_017756</name>
</gene>
<keyword evidence="2" id="KW-1185">Reference proteome</keyword>
<dbReference type="EMBL" id="SRLO01000143">
    <property type="protein sequence ID" value="TNN71968.1"/>
    <property type="molecule type" value="Genomic_DNA"/>
</dbReference>
<dbReference type="Proteomes" id="UP000314294">
    <property type="component" value="Unassembled WGS sequence"/>
</dbReference>
<reference evidence="1 2" key="1">
    <citation type="submission" date="2019-03" db="EMBL/GenBank/DDBJ databases">
        <title>First draft genome of Liparis tanakae, snailfish: a comprehensive survey of snailfish specific genes.</title>
        <authorList>
            <person name="Kim W."/>
            <person name="Song I."/>
            <person name="Jeong J.-H."/>
            <person name="Kim D."/>
            <person name="Kim S."/>
            <person name="Ryu S."/>
            <person name="Song J.Y."/>
            <person name="Lee S.K."/>
        </authorList>
    </citation>
    <scope>NUCLEOTIDE SEQUENCE [LARGE SCALE GENOMIC DNA]</scope>
    <source>
        <tissue evidence="1">Muscle</tissue>
    </source>
</reference>